<evidence type="ECO:0000313" key="5">
    <source>
        <dbReference type="Proteomes" id="UP000887565"/>
    </source>
</evidence>
<dbReference type="GO" id="GO:0080008">
    <property type="term" value="C:Cul4-RING E3 ubiquitin ligase complex"/>
    <property type="evidence" value="ECO:0007669"/>
    <property type="project" value="TreeGrafter"/>
</dbReference>
<dbReference type="Proteomes" id="UP000887565">
    <property type="component" value="Unplaced"/>
</dbReference>
<dbReference type="PROSITE" id="PS50294">
    <property type="entry name" value="WD_REPEATS_REGION"/>
    <property type="match status" value="2"/>
</dbReference>
<keyword evidence="5" id="KW-1185">Reference proteome</keyword>
<proteinExistence type="predicted"/>
<evidence type="ECO:0000256" key="1">
    <source>
        <dbReference type="ARBA" id="ARBA00022574"/>
    </source>
</evidence>
<protein>
    <submittedName>
        <fullName evidence="6">Uncharacterized protein</fullName>
    </submittedName>
</protein>
<organism evidence="5 6">
    <name type="scientific">Romanomermis culicivorax</name>
    <name type="common">Nematode worm</name>
    <dbReference type="NCBI Taxonomy" id="13658"/>
    <lineage>
        <taxon>Eukaryota</taxon>
        <taxon>Metazoa</taxon>
        <taxon>Ecdysozoa</taxon>
        <taxon>Nematoda</taxon>
        <taxon>Enoplea</taxon>
        <taxon>Dorylaimia</taxon>
        <taxon>Mermithida</taxon>
        <taxon>Mermithoidea</taxon>
        <taxon>Mermithidae</taxon>
        <taxon>Romanomermis</taxon>
    </lineage>
</organism>
<feature type="region of interest" description="Disordered" evidence="4">
    <location>
        <begin position="529"/>
        <end position="549"/>
    </location>
</feature>
<accession>A0A915J844</accession>
<dbReference type="PROSITE" id="PS50082">
    <property type="entry name" value="WD_REPEATS_2"/>
    <property type="match status" value="2"/>
</dbReference>
<dbReference type="SMART" id="SM00320">
    <property type="entry name" value="WD40"/>
    <property type="match status" value="5"/>
</dbReference>
<dbReference type="InterPro" id="IPR036322">
    <property type="entry name" value="WD40_repeat_dom_sf"/>
</dbReference>
<dbReference type="InterPro" id="IPR045151">
    <property type="entry name" value="DCAF8"/>
</dbReference>
<name>A0A915J844_ROMCU</name>
<dbReference type="SUPFAM" id="SSF50978">
    <property type="entry name" value="WD40 repeat-like"/>
    <property type="match status" value="1"/>
</dbReference>
<feature type="repeat" description="WD" evidence="3">
    <location>
        <begin position="55"/>
        <end position="87"/>
    </location>
</feature>
<feature type="repeat" description="WD" evidence="3">
    <location>
        <begin position="309"/>
        <end position="341"/>
    </location>
</feature>
<evidence type="ECO:0000313" key="6">
    <source>
        <dbReference type="WBParaSite" id="nRc.2.0.1.t22321-RA"/>
    </source>
</evidence>
<dbReference type="PANTHER" id="PTHR15574:SF43">
    <property type="entry name" value="DDB1- AND CUL4-ASSOCIATED FACTOR 5"/>
    <property type="match status" value="1"/>
</dbReference>
<dbReference type="WBParaSite" id="nRc.2.0.1.t22321-RA">
    <property type="protein sequence ID" value="nRc.2.0.1.t22321-RA"/>
    <property type="gene ID" value="nRc.2.0.1.g22321"/>
</dbReference>
<evidence type="ECO:0000256" key="2">
    <source>
        <dbReference type="ARBA" id="ARBA00022737"/>
    </source>
</evidence>
<evidence type="ECO:0000256" key="4">
    <source>
        <dbReference type="SAM" id="MobiDB-lite"/>
    </source>
</evidence>
<reference evidence="6" key="1">
    <citation type="submission" date="2022-11" db="UniProtKB">
        <authorList>
            <consortium name="WormBaseParasite"/>
        </authorList>
    </citation>
    <scope>IDENTIFICATION</scope>
</reference>
<dbReference type="GO" id="GO:0005737">
    <property type="term" value="C:cytoplasm"/>
    <property type="evidence" value="ECO:0007669"/>
    <property type="project" value="TreeGrafter"/>
</dbReference>
<dbReference type="GO" id="GO:0045717">
    <property type="term" value="P:negative regulation of fatty acid biosynthetic process"/>
    <property type="evidence" value="ECO:0007669"/>
    <property type="project" value="TreeGrafter"/>
</dbReference>
<dbReference type="InterPro" id="IPR001680">
    <property type="entry name" value="WD40_rpt"/>
</dbReference>
<dbReference type="InterPro" id="IPR015943">
    <property type="entry name" value="WD40/YVTN_repeat-like_dom_sf"/>
</dbReference>
<dbReference type="Gene3D" id="2.130.10.10">
    <property type="entry name" value="YVTN repeat-like/Quinoprotein amine dehydrogenase"/>
    <property type="match status" value="2"/>
</dbReference>
<keyword evidence="2" id="KW-0677">Repeat</keyword>
<dbReference type="AlphaFoldDB" id="A0A915J844"/>
<evidence type="ECO:0000256" key="3">
    <source>
        <dbReference type="PROSITE-ProRule" id="PRU00221"/>
    </source>
</evidence>
<keyword evidence="1 3" id="KW-0853">WD repeat</keyword>
<dbReference type="Pfam" id="PF00400">
    <property type="entry name" value="WD40"/>
    <property type="match status" value="3"/>
</dbReference>
<feature type="compositionally biased region" description="Polar residues" evidence="4">
    <location>
        <begin position="529"/>
        <end position="542"/>
    </location>
</feature>
<dbReference type="PANTHER" id="PTHR15574">
    <property type="entry name" value="WD REPEAT DOMAIN-CONTAINING FAMILY"/>
    <property type="match status" value="1"/>
</dbReference>
<sequence length="820" mass="90714">MKSYYYRDNCLSAVKLLSDRQIAYTVSRRRRRIAVDRHLADGIYAVAKSLYHKTIQGHYGCVNALEFSYGNEEFLASGSDDRRVLVWRSADLVLGSTSPKNFKMKSEHNSNIFCLAFTIDNGTLLSAGNDSQVIVHCLKTGQPKDVYILEDSVYALSCHPECPNIFSTASEDGKLTVFDLRAPKTADPCIMAKSHCSYQSVMFNPVESIFLLSTNEKEGINLWDTRRPRKCYKTVSILSKIGQSKPVAFFDDAGYFNACTLKSCTFGGPDDKYVMTGSDNFDCYVWPVPDLEKSSPGQPPQIVEQPLTLIGHRSIVNQVRYSHANHLLASSGVEKVIKLWSPFPLVDGRGAVILDTNDSKSPMTTAAQFSPKRQLYSETDFDRYVTLRGDLTPAFETAESSAANENHDPEITNMAEDPGMLAFFDSIVRLKPPKIDILKDCKTMDMEMTGVIGDRELSRFSLLDSDSEESNDDRNLIATGQYRNEVVSSVSSSSSVSSLGVPGGDDNPNLIAAIVGDRQSVVLSYGTTFQDAGQSPSTSSGGNAAESDVGRRWAKMRDEILRNGQQEELARNNEQQNSEEMTAATLFARFSNGKVSIVDCRSDPQNPLLKNNDFDIVLTAIVDISSSCSIPSLQIDSTRKWSVELLDQKSFSILDVLSEENLLVDLSKNILRLSAGKLDYGSLYKFSFTVTIPACGGEKWTNYTYVKTGKRAVIGILTLGIGGAVAPNALVIGSRNDLILVPALALKFKNTLISDNFGQLNNINGGQFIIHGSDLLVDQTYEFLIKIYNKEEIKNSSLIIKCQQTEISSTNVKRYDYQWQ</sequence>